<dbReference type="PROSITE" id="PS51257">
    <property type="entry name" value="PROKAR_LIPOPROTEIN"/>
    <property type="match status" value="1"/>
</dbReference>
<proteinExistence type="predicted"/>
<comment type="caution">
    <text evidence="2">The sequence shown here is derived from an EMBL/GenBank/DDBJ whole genome shotgun (WGS) entry which is preliminary data.</text>
</comment>
<dbReference type="Gene3D" id="2.50.20.20">
    <property type="match status" value="1"/>
</dbReference>
<feature type="signal peptide" evidence="1">
    <location>
        <begin position="1"/>
        <end position="17"/>
    </location>
</feature>
<evidence type="ECO:0000313" key="2">
    <source>
        <dbReference type="EMBL" id="TWP50010.1"/>
    </source>
</evidence>
<organism evidence="2 3">
    <name type="scientific">Lentzea tibetensis</name>
    <dbReference type="NCBI Taxonomy" id="2591470"/>
    <lineage>
        <taxon>Bacteria</taxon>
        <taxon>Bacillati</taxon>
        <taxon>Actinomycetota</taxon>
        <taxon>Actinomycetes</taxon>
        <taxon>Pseudonocardiales</taxon>
        <taxon>Pseudonocardiaceae</taxon>
        <taxon>Lentzea</taxon>
    </lineage>
</organism>
<dbReference type="Proteomes" id="UP000316639">
    <property type="component" value="Unassembled WGS sequence"/>
</dbReference>
<accession>A0A563EQT5</accession>
<feature type="chain" id="PRO_5022183292" description="Lipoprotein" evidence="1">
    <location>
        <begin position="18"/>
        <end position="220"/>
    </location>
</feature>
<protein>
    <recommendedName>
        <fullName evidence="4">Lipoprotein</fullName>
    </recommendedName>
</protein>
<evidence type="ECO:0000256" key="1">
    <source>
        <dbReference type="SAM" id="SignalP"/>
    </source>
</evidence>
<evidence type="ECO:0000313" key="3">
    <source>
        <dbReference type="Proteomes" id="UP000316639"/>
    </source>
</evidence>
<dbReference type="OrthoDB" id="3683215at2"/>
<dbReference type="RefSeq" id="WP_146354110.1">
    <property type="nucleotide sequence ID" value="NZ_VOBR01000014.1"/>
</dbReference>
<keyword evidence="3" id="KW-1185">Reference proteome</keyword>
<gene>
    <name evidence="2" type="ORF">FKR81_22540</name>
</gene>
<name>A0A563EQT5_9PSEU</name>
<reference evidence="2 3" key="1">
    <citation type="submission" date="2019-07" db="EMBL/GenBank/DDBJ databases">
        <title>Lentzea xizangensis sp. nov., isolated from Qinghai-Tibetan Plateau Soils.</title>
        <authorList>
            <person name="Huang J."/>
        </authorList>
    </citation>
    <scope>NUCLEOTIDE SEQUENCE [LARGE SCALE GENOMIC DNA]</scope>
    <source>
        <strain evidence="2 3">FXJ1.1311</strain>
    </source>
</reference>
<keyword evidence="1" id="KW-0732">Signal</keyword>
<evidence type="ECO:0008006" key="4">
    <source>
        <dbReference type="Google" id="ProtNLM"/>
    </source>
</evidence>
<sequence>MRLACLLMATTLLTACAEDTPPPALGTAGELATTLTQAARAKGGYSFSLTSRSGPASGTVRLTDRPSLDVTLDRVVRTGGQPERLRFVSTDQTYVLLPPVFDLPQAKPWVKLDRAQTDEFTAGMLAYFDAAAQQALFTEHHLKAVAQGKLTSTVERDGKTTYAVTVEVTTFTITVEGGLPTRIVVSTPSETGPIVDEASFSWGAVADISAPSPDSISPRS</sequence>
<dbReference type="AlphaFoldDB" id="A0A563EQT5"/>
<dbReference type="EMBL" id="VOBR01000014">
    <property type="protein sequence ID" value="TWP50010.1"/>
    <property type="molecule type" value="Genomic_DNA"/>
</dbReference>